<evidence type="ECO:0000256" key="8">
    <source>
        <dbReference type="ARBA" id="ARBA00023186"/>
    </source>
</evidence>
<evidence type="ECO:0000256" key="10">
    <source>
        <dbReference type="SAM" id="Phobius"/>
    </source>
</evidence>
<dbReference type="AlphaFoldDB" id="A0A1G2G4E2"/>
<evidence type="ECO:0000259" key="11">
    <source>
        <dbReference type="Pfam" id="PF02096"/>
    </source>
</evidence>
<keyword evidence="8" id="KW-0143">Chaperone</keyword>
<name>A0A1G2G4E2_9BACT</name>
<feature type="transmembrane region" description="Helical" evidence="10">
    <location>
        <begin position="94"/>
        <end position="118"/>
    </location>
</feature>
<evidence type="ECO:0000256" key="9">
    <source>
        <dbReference type="RuleBase" id="RU003945"/>
    </source>
</evidence>
<evidence type="ECO:0000256" key="3">
    <source>
        <dbReference type="ARBA" id="ARBA00022475"/>
    </source>
</evidence>
<evidence type="ECO:0000256" key="7">
    <source>
        <dbReference type="ARBA" id="ARBA00023136"/>
    </source>
</evidence>
<dbReference type="PANTHER" id="PTHR12428:SF65">
    <property type="entry name" value="CYTOCHROME C OXIDASE ASSEMBLY PROTEIN COX18, MITOCHONDRIAL"/>
    <property type="match status" value="1"/>
</dbReference>
<feature type="transmembrane region" description="Helical" evidence="10">
    <location>
        <begin position="35"/>
        <end position="55"/>
    </location>
</feature>
<comment type="subcellular location">
    <subcellularLocation>
        <location evidence="1">Cell membrane</location>
        <topology evidence="1">Multi-pass membrane protein</topology>
    </subcellularLocation>
    <subcellularLocation>
        <location evidence="9">Membrane</location>
        <topology evidence="9">Multi-pass membrane protein</topology>
    </subcellularLocation>
</comment>
<keyword evidence="3" id="KW-1003">Cell membrane</keyword>
<evidence type="ECO:0000256" key="6">
    <source>
        <dbReference type="ARBA" id="ARBA00022989"/>
    </source>
</evidence>
<keyword evidence="5" id="KW-0653">Protein transport</keyword>
<organism evidence="12 13">
    <name type="scientific">Candidatus Ryanbacteria bacterium RIFCSPHIGHO2_02_FULL_45_13b</name>
    <dbReference type="NCBI Taxonomy" id="1802117"/>
    <lineage>
        <taxon>Bacteria</taxon>
        <taxon>Candidatus Ryaniibacteriota</taxon>
    </lineage>
</organism>
<reference evidence="12 13" key="1">
    <citation type="journal article" date="2016" name="Nat. Commun.">
        <title>Thousands of microbial genomes shed light on interconnected biogeochemical processes in an aquifer system.</title>
        <authorList>
            <person name="Anantharaman K."/>
            <person name="Brown C.T."/>
            <person name="Hug L.A."/>
            <person name="Sharon I."/>
            <person name="Castelle C.J."/>
            <person name="Probst A.J."/>
            <person name="Thomas B.C."/>
            <person name="Singh A."/>
            <person name="Wilkins M.J."/>
            <person name="Karaoz U."/>
            <person name="Brodie E.L."/>
            <person name="Williams K.H."/>
            <person name="Hubbard S.S."/>
            <person name="Banfield J.F."/>
        </authorList>
    </citation>
    <scope>NUCLEOTIDE SEQUENCE [LARGE SCALE GENOMIC DNA]</scope>
</reference>
<feature type="domain" description="Membrane insertase YidC/Oxa/ALB C-terminal" evidence="11">
    <location>
        <begin position="33"/>
        <end position="232"/>
    </location>
</feature>
<dbReference type="InterPro" id="IPR028055">
    <property type="entry name" value="YidC/Oxa/ALB_C"/>
</dbReference>
<dbReference type="STRING" id="1802117.A3J54_04455"/>
<dbReference type="CDD" id="cd20070">
    <property type="entry name" value="5TM_YidC_Alb3"/>
    <property type="match status" value="1"/>
</dbReference>
<dbReference type="NCBIfam" id="TIGR03592">
    <property type="entry name" value="yidC_oxa1_cterm"/>
    <property type="match status" value="1"/>
</dbReference>
<accession>A0A1G2G4E2</accession>
<gene>
    <name evidence="12" type="ORF">A3J54_04455</name>
</gene>
<sequence>MSFITTAFNEIFFRPLLNILVCFTGILPFHDLGLAVIILTILVRLVLFPFTHHSLKSQIKMRSLEPEIARIRDDHKDNKEEQARRTMALYKEHGINPFSGCVMLLVQLPLLIGLYRVFLVGVDEMGGYVYSFVSLPTSIHTLFLGVIDLMEVSIFLAILSGLTQFIQMKLSVPASSLGNQQKTDISNMMTTQMTYVMPMIIFVIGLQFAAAVSLYWTTMNIFAIIHEMIVRKKAEAIRVTYEHKPGKELKKV</sequence>
<keyword evidence="2" id="KW-0813">Transport</keyword>
<dbReference type="PANTHER" id="PTHR12428">
    <property type="entry name" value="OXA1"/>
    <property type="match status" value="1"/>
</dbReference>
<dbReference type="Pfam" id="PF02096">
    <property type="entry name" value="60KD_IMP"/>
    <property type="match status" value="1"/>
</dbReference>
<feature type="transmembrane region" description="Helical" evidence="10">
    <location>
        <begin position="195"/>
        <end position="216"/>
    </location>
</feature>
<dbReference type="GO" id="GO:0015031">
    <property type="term" value="P:protein transport"/>
    <property type="evidence" value="ECO:0007669"/>
    <property type="project" value="UniProtKB-KW"/>
</dbReference>
<dbReference type="Proteomes" id="UP000176576">
    <property type="component" value="Unassembled WGS sequence"/>
</dbReference>
<comment type="similarity">
    <text evidence="9">Belongs to the OXA1/ALB3/YidC family.</text>
</comment>
<dbReference type="EMBL" id="MHNN01000024">
    <property type="protein sequence ID" value="OGZ45099.1"/>
    <property type="molecule type" value="Genomic_DNA"/>
</dbReference>
<evidence type="ECO:0000256" key="1">
    <source>
        <dbReference type="ARBA" id="ARBA00004651"/>
    </source>
</evidence>
<proteinExistence type="inferred from homology"/>
<evidence type="ECO:0000313" key="12">
    <source>
        <dbReference type="EMBL" id="OGZ45099.1"/>
    </source>
</evidence>
<dbReference type="GO" id="GO:0051205">
    <property type="term" value="P:protein insertion into membrane"/>
    <property type="evidence" value="ECO:0007669"/>
    <property type="project" value="TreeGrafter"/>
</dbReference>
<evidence type="ECO:0000313" key="13">
    <source>
        <dbReference type="Proteomes" id="UP000176576"/>
    </source>
</evidence>
<keyword evidence="6 10" id="KW-1133">Transmembrane helix</keyword>
<dbReference type="GO" id="GO:0032977">
    <property type="term" value="F:membrane insertase activity"/>
    <property type="evidence" value="ECO:0007669"/>
    <property type="project" value="InterPro"/>
</dbReference>
<evidence type="ECO:0000256" key="4">
    <source>
        <dbReference type="ARBA" id="ARBA00022692"/>
    </source>
</evidence>
<evidence type="ECO:0000256" key="2">
    <source>
        <dbReference type="ARBA" id="ARBA00022448"/>
    </source>
</evidence>
<comment type="caution">
    <text evidence="12">The sequence shown here is derived from an EMBL/GenBank/DDBJ whole genome shotgun (WGS) entry which is preliminary data.</text>
</comment>
<dbReference type="InterPro" id="IPR001708">
    <property type="entry name" value="YidC/ALB3/OXA1/COX18"/>
</dbReference>
<feature type="transmembrane region" description="Helical" evidence="10">
    <location>
        <begin position="12"/>
        <end position="29"/>
    </location>
</feature>
<dbReference type="InterPro" id="IPR047196">
    <property type="entry name" value="YidC_ALB_C"/>
</dbReference>
<dbReference type="GO" id="GO:0005886">
    <property type="term" value="C:plasma membrane"/>
    <property type="evidence" value="ECO:0007669"/>
    <property type="project" value="UniProtKB-SubCell"/>
</dbReference>
<keyword evidence="7 10" id="KW-0472">Membrane</keyword>
<keyword evidence="4 9" id="KW-0812">Transmembrane</keyword>
<evidence type="ECO:0000256" key="5">
    <source>
        <dbReference type="ARBA" id="ARBA00022927"/>
    </source>
</evidence>
<protein>
    <recommendedName>
        <fullName evidence="11">Membrane insertase YidC/Oxa/ALB C-terminal domain-containing protein</fullName>
    </recommendedName>
</protein>